<dbReference type="AlphaFoldDB" id="A0A101FS33"/>
<dbReference type="PATRIC" id="fig|301375.7.peg.772"/>
<sequence>MHLAQHQSLAGGSISNHMHNRAPGRGAVSGSTSLNIGFRSKNLSPGVSELYSEG</sequence>
<dbReference type="Proteomes" id="UP000057043">
    <property type="component" value="Unassembled WGS sequence"/>
</dbReference>
<organism evidence="2 3">
    <name type="scientific">Methanothrix harundinacea</name>
    <dbReference type="NCBI Taxonomy" id="301375"/>
    <lineage>
        <taxon>Archaea</taxon>
        <taxon>Methanobacteriati</taxon>
        <taxon>Methanobacteriota</taxon>
        <taxon>Stenosarchaea group</taxon>
        <taxon>Methanomicrobia</taxon>
        <taxon>Methanotrichales</taxon>
        <taxon>Methanotrichaceae</taxon>
        <taxon>Methanothrix</taxon>
    </lineage>
</organism>
<feature type="compositionally biased region" description="Polar residues" evidence="1">
    <location>
        <begin position="1"/>
        <end position="17"/>
    </location>
</feature>
<proteinExistence type="predicted"/>
<accession>A0A101FS33</accession>
<evidence type="ECO:0000313" key="2">
    <source>
        <dbReference type="EMBL" id="KUK43410.1"/>
    </source>
</evidence>
<comment type="caution">
    <text evidence="2">The sequence shown here is derived from an EMBL/GenBank/DDBJ whole genome shotgun (WGS) entry which is preliminary data.</text>
</comment>
<feature type="region of interest" description="Disordered" evidence="1">
    <location>
        <begin position="1"/>
        <end position="54"/>
    </location>
</feature>
<feature type="compositionally biased region" description="Polar residues" evidence="1">
    <location>
        <begin position="29"/>
        <end position="45"/>
    </location>
</feature>
<evidence type="ECO:0000313" key="3">
    <source>
        <dbReference type="Proteomes" id="UP000057043"/>
    </source>
</evidence>
<reference evidence="2 3" key="1">
    <citation type="journal article" date="2015" name="MBio">
        <title>Genome-Resolved Metagenomic Analysis Reveals Roles for Candidate Phyla and Other Microbial Community Members in Biogeochemical Transformations in Oil Reservoirs.</title>
        <authorList>
            <person name="Hu P."/>
            <person name="Tom L."/>
            <person name="Singh A."/>
            <person name="Thomas B.C."/>
            <person name="Baker B.J."/>
            <person name="Piceno Y.M."/>
            <person name="Andersen G.L."/>
            <person name="Banfield J.F."/>
        </authorList>
    </citation>
    <scope>NUCLEOTIDE SEQUENCE [LARGE SCALE GENOMIC DNA]</scope>
    <source>
        <strain evidence="2">57_489</strain>
    </source>
</reference>
<name>A0A101FS33_9EURY</name>
<evidence type="ECO:0000256" key="1">
    <source>
        <dbReference type="SAM" id="MobiDB-lite"/>
    </source>
</evidence>
<gene>
    <name evidence="2" type="ORF">XD72_2218</name>
</gene>
<protein>
    <submittedName>
        <fullName evidence="2">Uncharacterized protein</fullName>
    </submittedName>
</protein>
<dbReference type="EMBL" id="LGFT01000076">
    <property type="protein sequence ID" value="KUK43410.1"/>
    <property type="molecule type" value="Genomic_DNA"/>
</dbReference>